<sequence length="77" mass="8750">MKDRKKVAESGSKNDILYILAVDGGCGWFVVIDHFSFTFSSMSDFGINLTRLLPSAVYLNETKRNNYEDIEVQQINV</sequence>
<keyword evidence="2" id="KW-1185">Reference proteome</keyword>
<name>A0A183EVN2_9BILA</name>
<reference evidence="3" key="1">
    <citation type="submission" date="2016-06" db="UniProtKB">
        <authorList>
            <consortium name="WormBaseParasite"/>
        </authorList>
    </citation>
    <scope>IDENTIFICATION</scope>
</reference>
<accession>A0A183EVN2</accession>
<dbReference type="EMBL" id="UYRT01103445">
    <property type="protein sequence ID" value="VDN43646.1"/>
    <property type="molecule type" value="Genomic_DNA"/>
</dbReference>
<reference evidence="1 2" key="2">
    <citation type="submission" date="2018-11" db="EMBL/GenBank/DDBJ databases">
        <authorList>
            <consortium name="Pathogen Informatics"/>
        </authorList>
    </citation>
    <scope>NUCLEOTIDE SEQUENCE [LARGE SCALE GENOMIC DNA]</scope>
</reference>
<evidence type="ECO:0000313" key="2">
    <source>
        <dbReference type="Proteomes" id="UP000271098"/>
    </source>
</evidence>
<proteinExistence type="predicted"/>
<dbReference type="WBParaSite" id="GPUH_0002505301-mRNA-1">
    <property type="protein sequence ID" value="GPUH_0002505301-mRNA-1"/>
    <property type="gene ID" value="GPUH_0002505301"/>
</dbReference>
<gene>
    <name evidence="1" type="ORF">GPUH_LOCUS25023</name>
</gene>
<dbReference type="Proteomes" id="UP000271098">
    <property type="component" value="Unassembled WGS sequence"/>
</dbReference>
<organism evidence="3">
    <name type="scientific">Gongylonema pulchrum</name>
    <dbReference type="NCBI Taxonomy" id="637853"/>
    <lineage>
        <taxon>Eukaryota</taxon>
        <taxon>Metazoa</taxon>
        <taxon>Ecdysozoa</taxon>
        <taxon>Nematoda</taxon>
        <taxon>Chromadorea</taxon>
        <taxon>Rhabditida</taxon>
        <taxon>Spirurina</taxon>
        <taxon>Spiruromorpha</taxon>
        <taxon>Spiruroidea</taxon>
        <taxon>Gongylonematidae</taxon>
        <taxon>Gongylonema</taxon>
    </lineage>
</organism>
<protein>
    <submittedName>
        <fullName evidence="1 3">Uncharacterized protein</fullName>
    </submittedName>
</protein>
<dbReference type="AlphaFoldDB" id="A0A183EVN2"/>
<evidence type="ECO:0000313" key="1">
    <source>
        <dbReference type="EMBL" id="VDN43646.1"/>
    </source>
</evidence>
<evidence type="ECO:0000313" key="3">
    <source>
        <dbReference type="WBParaSite" id="GPUH_0002505301-mRNA-1"/>
    </source>
</evidence>